<name>A0A5A8F8Z2_9BACT</name>
<dbReference type="EMBL" id="VFJB01000001">
    <property type="protein sequence ID" value="KAA0259451.1"/>
    <property type="molecule type" value="Genomic_DNA"/>
</dbReference>
<reference evidence="3 4" key="1">
    <citation type="submission" date="2019-06" db="EMBL/GenBank/DDBJ databases">
        <title>Genomic insights into carbon and energy metabolism of Deferribacter autotrophicus revealed new metabolic traits in the phylum Deferribacteres.</title>
        <authorList>
            <person name="Slobodkin A.I."/>
            <person name="Slobodkina G.B."/>
            <person name="Allioux M."/>
            <person name="Alain K."/>
            <person name="Jebbar M."/>
            <person name="Shadrin V."/>
            <person name="Kublanov I.V."/>
            <person name="Toshchakov S.V."/>
            <person name="Bonch-Osmolovskaya E.A."/>
        </authorList>
    </citation>
    <scope>NUCLEOTIDE SEQUENCE [LARGE SCALE GENOMIC DNA]</scope>
    <source>
        <strain evidence="3 4">SL50</strain>
    </source>
</reference>
<feature type="domain" description="PF0610-like winged HTH N-terminal" evidence="1">
    <location>
        <begin position="3"/>
        <end position="42"/>
    </location>
</feature>
<accession>A0A5A8F8Z2</accession>
<dbReference type="SUPFAM" id="SSF46785">
    <property type="entry name" value="Winged helix' DNA-binding domain"/>
    <property type="match status" value="1"/>
</dbReference>
<dbReference type="InterPro" id="IPR038767">
    <property type="entry name" value="PF0610-like"/>
</dbReference>
<comment type="caution">
    <text evidence="3">The sequence shown here is derived from an EMBL/GenBank/DDBJ whole genome shotgun (WGS) entry which is preliminary data.</text>
</comment>
<dbReference type="AlphaFoldDB" id="A0A5A8F8Z2"/>
<evidence type="ECO:0000259" key="1">
    <source>
        <dbReference type="Pfam" id="PF21476"/>
    </source>
</evidence>
<evidence type="ECO:0000313" key="4">
    <source>
        <dbReference type="Proteomes" id="UP000322876"/>
    </source>
</evidence>
<sequence>MGTVRQEIIEILTSGYFTAKELSKKLSLSEKEIVEHLKEINKGHVKIEVRNPQCKKCGFKFTNLRHFKKPSKCPSCKSTYISEPEFTVRK</sequence>
<dbReference type="InterPro" id="IPR057022">
    <property type="entry name" value="PF0610-like_Zn_ribbon_C"/>
</dbReference>
<gene>
    <name evidence="3" type="ORF">FHQ18_00810</name>
</gene>
<dbReference type="PANTHER" id="PTHR40663">
    <property type="match status" value="1"/>
</dbReference>
<dbReference type="Pfam" id="PF23470">
    <property type="entry name" value="Zn_ribbon_PF0610"/>
    <property type="match status" value="1"/>
</dbReference>
<dbReference type="RefSeq" id="WP_149265271.1">
    <property type="nucleotide sequence ID" value="NZ_VFJB01000001.1"/>
</dbReference>
<protein>
    <submittedName>
        <fullName evidence="3">HTH domain-containing protein</fullName>
    </submittedName>
</protein>
<keyword evidence="4" id="KW-1185">Reference proteome</keyword>
<feature type="domain" description="PF0610-like rubredoxin-like zinc beta-ribbon C-terminal" evidence="2">
    <location>
        <begin position="53"/>
        <end position="88"/>
    </location>
</feature>
<organism evidence="3 4">
    <name type="scientific">Deferribacter autotrophicus</name>
    <dbReference type="NCBI Taxonomy" id="500465"/>
    <lineage>
        <taxon>Bacteria</taxon>
        <taxon>Pseudomonadati</taxon>
        <taxon>Deferribacterota</taxon>
        <taxon>Deferribacteres</taxon>
        <taxon>Deferribacterales</taxon>
        <taxon>Deferribacteraceae</taxon>
        <taxon>Deferribacter</taxon>
    </lineage>
</organism>
<proteinExistence type="predicted"/>
<dbReference type="InterPro" id="IPR036388">
    <property type="entry name" value="WH-like_DNA-bd_sf"/>
</dbReference>
<dbReference type="Proteomes" id="UP000322876">
    <property type="component" value="Unassembled WGS sequence"/>
</dbReference>
<evidence type="ECO:0000313" key="3">
    <source>
        <dbReference type="EMBL" id="KAA0259451.1"/>
    </source>
</evidence>
<dbReference type="Pfam" id="PF21476">
    <property type="entry name" value="PF0610-like_N"/>
    <property type="match status" value="1"/>
</dbReference>
<dbReference type="Gene3D" id="1.10.10.10">
    <property type="entry name" value="Winged helix-like DNA-binding domain superfamily/Winged helix DNA-binding domain"/>
    <property type="match status" value="1"/>
</dbReference>
<dbReference type="PANTHER" id="PTHR40663:SF2">
    <property type="entry name" value="TRANSCRIPTIONAL REGULATOR"/>
    <property type="match status" value="1"/>
</dbReference>
<dbReference type="OrthoDB" id="9800355at2"/>
<dbReference type="InterPro" id="IPR036390">
    <property type="entry name" value="WH_DNA-bd_sf"/>
</dbReference>
<evidence type="ECO:0000259" key="2">
    <source>
        <dbReference type="Pfam" id="PF23470"/>
    </source>
</evidence>
<dbReference type="InterPro" id="IPR049159">
    <property type="entry name" value="PF0610-like_wHTH_N"/>
</dbReference>